<evidence type="ECO:0000256" key="3">
    <source>
        <dbReference type="SAM" id="SignalP"/>
    </source>
</evidence>
<dbReference type="STRING" id="62324.A0A4Y0BQ15"/>
<dbReference type="AlphaFoldDB" id="A0A4Y0BQ15"/>
<reference evidence="4" key="1">
    <citation type="submission" date="2020-05" db="UniProtKB">
        <authorList>
            <consortium name="EnsemblMetazoa"/>
        </authorList>
    </citation>
    <scope>IDENTIFICATION</scope>
    <source>
        <strain evidence="4">FUMOZ</strain>
    </source>
</reference>
<dbReference type="Gene3D" id="2.160.20.10">
    <property type="entry name" value="Single-stranded right-handed beta-helix, Pectin lyase-like"/>
    <property type="match status" value="1"/>
</dbReference>
<sequence>MEPCWSGSSSSSRSSSSSVLWMLILAIATVHHPSTAAAAASVSVCSYLCTCTNQNFATVDCAFDSTNSNWTDAASFVLDEKLLVPASATALNIKLIAGGQLVIRKDFFKQNNINHLSIDGSESRTGSSDTSVQFHEGALCNNNGQFPEIVVANIGRLVMHRNISCRAHLLNITHVKDVLLKTEFLSVDEAEVFIQDVSNLQIEPNAFGGSTSSRIQIYRTTIESLPKLGASFRLLSFNECNISEIVMHAFDANEVEHVEFVRCRLTSLRQKAVTERLLSDSFIFRGCYIHRIEKQFVDGSGLKNLLLESNTIDEIAADAFTFTSIFTIVTGNHVIRTGKEWLHPKDWQNVTIAGNSFGEFNGILLEDRKRDDRTKAHCYFGNNTITNALPDSFTFGHSCHISAIHFGRECGCTYDSWLRELVGPVVHRETLLSTVAASASCQVESSMRYCFNRSEAPSNDTSVVGLGQVNVKYFLMEFCQKDGSNKCSSYTSGEERNRKPPPLIPLDKINSLGDDDDDDFLLDKMLWIWIALAALAIILLLLFTVCFFRRRVNQTRQTMTTQPPGSRSGTIRSASLNRSTFTTADRRIIASALGWIKGSYDHKIWSEINTPMQQLLAPSPGGGCIEEPVKVRLIGSILDSLKRHEISATQIVALNDILFRQLGPPPPELVESVRPNSGANNDELGHIYDELQLNRSPMFESCGAHNVGLLGDYAAPLDHGGVTVVPESIYSEPVLHDQLLLQRSGGNRSLISPYAIGDATVQRNPTGTEANLPDVIMLRRPTENAPWKAPSEEDNDDEDEDEIDGEAERKTMLRPVDCGDGGTGPTYAISMKQLKRPHRGNTPPPPPPTDSGEDQPDGTDGNRSEHSGSSMQTVRIEDMTLADDSNEQQRQ</sequence>
<accession>A0A4Y0BQ15</accession>
<keyword evidence="2" id="KW-0812">Transmembrane</keyword>
<evidence type="ECO:0000256" key="2">
    <source>
        <dbReference type="SAM" id="Phobius"/>
    </source>
</evidence>
<organism evidence="4">
    <name type="scientific">Anopheles funestus</name>
    <name type="common">African malaria mosquito</name>
    <dbReference type="NCBI Taxonomy" id="62324"/>
    <lineage>
        <taxon>Eukaryota</taxon>
        <taxon>Metazoa</taxon>
        <taxon>Ecdysozoa</taxon>
        <taxon>Arthropoda</taxon>
        <taxon>Hexapoda</taxon>
        <taxon>Insecta</taxon>
        <taxon>Pterygota</taxon>
        <taxon>Neoptera</taxon>
        <taxon>Endopterygota</taxon>
        <taxon>Diptera</taxon>
        <taxon>Nematocera</taxon>
        <taxon>Culicoidea</taxon>
        <taxon>Culicidae</taxon>
        <taxon>Anophelinae</taxon>
        <taxon>Anopheles</taxon>
    </lineage>
</organism>
<feature type="chain" id="PRO_5021487702" evidence="3">
    <location>
        <begin position="37"/>
        <end position="891"/>
    </location>
</feature>
<dbReference type="SUPFAM" id="SSF51126">
    <property type="entry name" value="Pectin lyase-like"/>
    <property type="match status" value="1"/>
</dbReference>
<feature type="signal peptide" evidence="3">
    <location>
        <begin position="1"/>
        <end position="36"/>
    </location>
</feature>
<evidence type="ECO:0000313" key="4">
    <source>
        <dbReference type="EnsemblMetazoa" id="AFUN022055-PA"/>
    </source>
</evidence>
<feature type="transmembrane region" description="Helical" evidence="2">
    <location>
        <begin position="526"/>
        <end position="548"/>
    </location>
</feature>
<proteinExistence type="predicted"/>
<keyword evidence="2" id="KW-1133">Transmembrane helix</keyword>
<feature type="compositionally biased region" description="Acidic residues" evidence="1">
    <location>
        <begin position="792"/>
        <end position="805"/>
    </location>
</feature>
<dbReference type="InterPro" id="IPR011050">
    <property type="entry name" value="Pectin_lyase_fold/virulence"/>
</dbReference>
<keyword evidence="3" id="KW-0732">Signal</keyword>
<name>A0A4Y0BQ15_ANOFN</name>
<protein>
    <submittedName>
        <fullName evidence="4">Beta_helix domain-containing protein</fullName>
    </submittedName>
</protein>
<evidence type="ECO:0000256" key="1">
    <source>
        <dbReference type="SAM" id="MobiDB-lite"/>
    </source>
</evidence>
<feature type="compositionally biased region" description="Acidic residues" evidence="1">
    <location>
        <begin position="880"/>
        <end position="891"/>
    </location>
</feature>
<keyword evidence="2" id="KW-0472">Membrane</keyword>
<dbReference type="InterPro" id="IPR012334">
    <property type="entry name" value="Pectin_lyas_fold"/>
</dbReference>
<dbReference type="EnsemblMetazoa" id="AFUN022055-RA">
    <property type="protein sequence ID" value="AFUN022055-PA"/>
    <property type="gene ID" value="AFUN022055"/>
</dbReference>
<dbReference type="VEuPathDB" id="VectorBase:AFUN022055"/>
<dbReference type="VEuPathDB" id="VectorBase:AFUN2_012610"/>
<feature type="region of interest" description="Disordered" evidence="1">
    <location>
        <begin position="765"/>
        <end position="891"/>
    </location>
</feature>